<proteinExistence type="inferred from homology"/>
<dbReference type="Pfam" id="PF00011">
    <property type="entry name" value="HSP20"/>
    <property type="match status" value="1"/>
</dbReference>
<dbReference type="GO" id="GO:0051082">
    <property type="term" value="F:unfolded protein binding"/>
    <property type="evidence" value="ECO:0007669"/>
    <property type="project" value="TreeGrafter"/>
</dbReference>
<feature type="compositionally biased region" description="Acidic residues" evidence="3">
    <location>
        <begin position="179"/>
        <end position="190"/>
    </location>
</feature>
<dbReference type="OrthoDB" id="1431247at2759"/>
<dbReference type="Gene3D" id="2.60.40.790">
    <property type="match status" value="1"/>
</dbReference>
<comment type="similarity">
    <text evidence="1 2">Belongs to the small heat shock protein (HSP20) family.</text>
</comment>
<sequence length="202" mass="23333">MAHRLHSSARRVSLPQLTFAANFYNNPFINKNFRRQSSASMETEECLSTLLAKDGDHHLESGENQLKQLGEILIRPSKFQLILDVIELSPDDLKVRAFRKGFLVSAAHREKLDNGKEYVTNHFYREYILPKAIRPEEVTSWITTENLLFIEAPKKIHDDDDDDDVDVNNESGEDHSPSDDEDDDQFDDYEDQAIDVEILRQV</sequence>
<feature type="region of interest" description="Disordered" evidence="3">
    <location>
        <begin position="157"/>
        <end position="190"/>
    </location>
</feature>
<dbReference type="InterPro" id="IPR002068">
    <property type="entry name" value="A-crystallin/Hsp20_dom"/>
</dbReference>
<protein>
    <submittedName>
        <fullName evidence="5">High affinity cAMP-specific and IBMX-insensitive 3',5'-cyclic phosphodiesterase 8B</fullName>
    </submittedName>
</protein>
<evidence type="ECO:0000313" key="5">
    <source>
        <dbReference type="EMBL" id="KAH9493892.1"/>
    </source>
</evidence>
<dbReference type="PROSITE" id="PS01031">
    <property type="entry name" value="SHSP"/>
    <property type="match status" value="1"/>
</dbReference>
<dbReference type="CDD" id="cd06526">
    <property type="entry name" value="metazoan_ACD"/>
    <property type="match status" value="1"/>
</dbReference>
<gene>
    <name evidence="5" type="primary">PDE8B_2</name>
    <name evidence="5" type="ORF">DERF_014619</name>
</gene>
<evidence type="ECO:0000256" key="3">
    <source>
        <dbReference type="SAM" id="MobiDB-lite"/>
    </source>
</evidence>
<reference evidence="5" key="1">
    <citation type="submission" date="2013-05" db="EMBL/GenBank/DDBJ databases">
        <authorList>
            <person name="Yim A.K.Y."/>
            <person name="Chan T.F."/>
            <person name="Ji K.M."/>
            <person name="Liu X.Y."/>
            <person name="Zhou J.W."/>
            <person name="Li R.Q."/>
            <person name="Yang K.Y."/>
            <person name="Li J."/>
            <person name="Li M."/>
            <person name="Law P.T.W."/>
            <person name="Wu Y.L."/>
            <person name="Cai Z.L."/>
            <person name="Qin H."/>
            <person name="Bao Y."/>
            <person name="Leung R.K.K."/>
            <person name="Ng P.K.S."/>
            <person name="Zou J."/>
            <person name="Zhong X.J."/>
            <person name="Ran P.X."/>
            <person name="Zhong N.S."/>
            <person name="Liu Z.G."/>
            <person name="Tsui S.K.W."/>
        </authorList>
    </citation>
    <scope>NUCLEOTIDE SEQUENCE</scope>
    <source>
        <strain evidence="5">Derf</strain>
        <tissue evidence="5">Whole organism</tissue>
    </source>
</reference>
<reference evidence="5" key="2">
    <citation type="journal article" date="2022" name="Res Sq">
        <title>Comparative Genomics Reveals Insights into the Divergent Evolution of Astigmatic Mites and Household Pest Adaptations.</title>
        <authorList>
            <person name="Xiong Q."/>
            <person name="Wan A.T.-Y."/>
            <person name="Liu X.-Y."/>
            <person name="Fung C.S.-H."/>
            <person name="Xiao X."/>
            <person name="Malainual N."/>
            <person name="Hou J."/>
            <person name="Wang L."/>
            <person name="Wang M."/>
            <person name="Yang K."/>
            <person name="Cui Y."/>
            <person name="Leung E."/>
            <person name="Nong W."/>
            <person name="Shin S.-K."/>
            <person name="Au S."/>
            <person name="Jeong K.Y."/>
            <person name="Chew F.T."/>
            <person name="Hui J."/>
            <person name="Leung T.F."/>
            <person name="Tungtrongchitr A."/>
            <person name="Zhong N."/>
            <person name="Liu Z."/>
            <person name="Tsui S."/>
        </authorList>
    </citation>
    <scope>NUCLEOTIDE SEQUENCE</scope>
    <source>
        <strain evidence="5">Derf</strain>
        <tissue evidence="5">Whole organism</tissue>
    </source>
</reference>
<dbReference type="GO" id="GO:0005737">
    <property type="term" value="C:cytoplasm"/>
    <property type="evidence" value="ECO:0007669"/>
    <property type="project" value="TreeGrafter"/>
</dbReference>
<dbReference type="PANTHER" id="PTHR45640">
    <property type="entry name" value="HEAT SHOCK PROTEIN HSP-12.2-RELATED"/>
    <property type="match status" value="1"/>
</dbReference>
<dbReference type="Proteomes" id="UP000790347">
    <property type="component" value="Unassembled WGS sequence"/>
</dbReference>
<dbReference type="GO" id="GO:0005634">
    <property type="term" value="C:nucleus"/>
    <property type="evidence" value="ECO:0007669"/>
    <property type="project" value="TreeGrafter"/>
</dbReference>
<keyword evidence="6" id="KW-1185">Reference proteome</keyword>
<name>A0A922HMI5_DERFA</name>
<evidence type="ECO:0000256" key="1">
    <source>
        <dbReference type="PROSITE-ProRule" id="PRU00285"/>
    </source>
</evidence>
<dbReference type="GO" id="GO:0042026">
    <property type="term" value="P:protein refolding"/>
    <property type="evidence" value="ECO:0007669"/>
    <property type="project" value="TreeGrafter"/>
</dbReference>
<dbReference type="GO" id="GO:0009408">
    <property type="term" value="P:response to heat"/>
    <property type="evidence" value="ECO:0007669"/>
    <property type="project" value="TreeGrafter"/>
</dbReference>
<accession>A0A922HMI5</accession>
<organism evidence="5 6">
    <name type="scientific">Dermatophagoides farinae</name>
    <name type="common">American house dust mite</name>
    <dbReference type="NCBI Taxonomy" id="6954"/>
    <lineage>
        <taxon>Eukaryota</taxon>
        <taxon>Metazoa</taxon>
        <taxon>Ecdysozoa</taxon>
        <taxon>Arthropoda</taxon>
        <taxon>Chelicerata</taxon>
        <taxon>Arachnida</taxon>
        <taxon>Acari</taxon>
        <taxon>Acariformes</taxon>
        <taxon>Sarcoptiformes</taxon>
        <taxon>Astigmata</taxon>
        <taxon>Psoroptidia</taxon>
        <taxon>Analgoidea</taxon>
        <taxon>Pyroglyphidae</taxon>
        <taxon>Dermatophagoidinae</taxon>
        <taxon>Dermatophagoides</taxon>
    </lineage>
</organism>
<dbReference type="InterPro" id="IPR001436">
    <property type="entry name" value="Alpha-crystallin/sHSP_animal"/>
</dbReference>
<comment type="caution">
    <text evidence="5">The sequence shown here is derived from an EMBL/GenBank/DDBJ whole genome shotgun (WGS) entry which is preliminary data.</text>
</comment>
<dbReference type="SUPFAM" id="SSF49764">
    <property type="entry name" value="HSP20-like chaperones"/>
    <property type="match status" value="1"/>
</dbReference>
<dbReference type="InterPro" id="IPR008978">
    <property type="entry name" value="HSP20-like_chaperone"/>
</dbReference>
<dbReference type="EMBL" id="ASGP02000008">
    <property type="protein sequence ID" value="KAH9493892.1"/>
    <property type="molecule type" value="Genomic_DNA"/>
</dbReference>
<evidence type="ECO:0000313" key="6">
    <source>
        <dbReference type="Proteomes" id="UP000790347"/>
    </source>
</evidence>
<evidence type="ECO:0000259" key="4">
    <source>
        <dbReference type="PROSITE" id="PS01031"/>
    </source>
</evidence>
<evidence type="ECO:0000256" key="2">
    <source>
        <dbReference type="RuleBase" id="RU003616"/>
    </source>
</evidence>
<dbReference type="AlphaFoldDB" id="A0A922HMI5"/>
<dbReference type="PANTHER" id="PTHR45640:SF26">
    <property type="entry name" value="RE23625P"/>
    <property type="match status" value="1"/>
</dbReference>
<feature type="domain" description="SHSP" evidence="4">
    <location>
        <begin position="60"/>
        <end position="170"/>
    </location>
</feature>